<name>A0ABR0ESJ1_ZASCE</name>
<dbReference type="PANTHER" id="PTHR46072">
    <property type="entry name" value="AMIDASE-RELATED-RELATED"/>
    <property type="match status" value="1"/>
</dbReference>
<dbReference type="EC" id="3.5.1.4" evidence="3"/>
<keyword evidence="4" id="KW-0378">Hydrolase</keyword>
<sequence>MHCSNHSGPYEASLLATIVIATATITQPGAWKTKLSWEELVAQKKASLEETLPSDWRLSKNLLQRYRPSSLDSRYTPAQGELLHDIPFISDNEIDITENNTATQLIGKLAKGEFTAVEVTTGFCKRAAIAGQLLDCLTETFYSRALERAKVLDDHFKRTGRPIGPLHGLPISIKDSFDVEGITTTCGFVALLEVEKPKKNAPLVDLLLDLGAVLYVKTNVPQTMMTADSENHIFGRALNPLNTALTAGGSSGGESSLIAFKGAPLGVGTDIAGSVRVPALCCGLYGFRPTADRIPLFGQESVRTEYVYRGIPKILACAGPLAHTLEDLELFMTTVIGQQPWNYDSLSFAVPWQTRFEQKNSTDVKLRIGVLPEHPGAPLHPPVRRASQEAISLLEKASHEVIHLPQDPATDITLGNRIAYQYYFYGPKKADILGASGEPMVKSVAGGINPLSTGDLTVDPQADLTAQIEGLWSARAKYTDAWRKVWVENQLDVVLCPGAHCTAVAHDTWGWPFYTAPWNLTDFPSLVIPFGKVSKELDPEGFPAKSHSQPGYDPELTDGAPCGVQVVTPKFQDETCLWAGKIIDRVLHV</sequence>
<proteinExistence type="inferred from homology"/>
<evidence type="ECO:0000313" key="6">
    <source>
        <dbReference type="EMBL" id="KAK4504572.1"/>
    </source>
</evidence>
<reference evidence="6 7" key="1">
    <citation type="journal article" date="2023" name="G3 (Bethesda)">
        <title>A chromosome-level genome assembly of Zasmidium syzygii isolated from banana leaves.</title>
        <authorList>
            <person name="van Westerhoven A.C."/>
            <person name="Mehrabi R."/>
            <person name="Talebi R."/>
            <person name="Steentjes M.B.F."/>
            <person name="Corcolon B."/>
            <person name="Chong P.A."/>
            <person name="Kema G.H.J."/>
            <person name="Seidl M.F."/>
        </authorList>
    </citation>
    <scope>NUCLEOTIDE SEQUENCE [LARGE SCALE GENOMIC DNA]</scope>
    <source>
        <strain evidence="6 7">P124</strain>
    </source>
</reference>
<feature type="domain" description="Amidase" evidence="5">
    <location>
        <begin position="118"/>
        <end position="577"/>
    </location>
</feature>
<dbReference type="PROSITE" id="PS00571">
    <property type="entry name" value="AMIDASES"/>
    <property type="match status" value="1"/>
</dbReference>
<protein>
    <recommendedName>
        <fullName evidence="3">amidase</fullName>
        <ecNumber evidence="3">3.5.1.4</ecNumber>
    </recommendedName>
</protein>
<comment type="similarity">
    <text evidence="2">Belongs to the amidase family.</text>
</comment>
<evidence type="ECO:0000256" key="1">
    <source>
        <dbReference type="ARBA" id="ARBA00001311"/>
    </source>
</evidence>
<dbReference type="PIRSF" id="PIRSF001221">
    <property type="entry name" value="Amidase_fungi"/>
    <property type="match status" value="1"/>
</dbReference>
<dbReference type="Gene3D" id="3.90.1300.10">
    <property type="entry name" value="Amidase signature (AS) domain"/>
    <property type="match status" value="1"/>
</dbReference>
<dbReference type="EMBL" id="JAXOVC010000003">
    <property type="protein sequence ID" value="KAK4504572.1"/>
    <property type="molecule type" value="Genomic_DNA"/>
</dbReference>
<dbReference type="Proteomes" id="UP001305779">
    <property type="component" value="Unassembled WGS sequence"/>
</dbReference>
<evidence type="ECO:0000259" key="5">
    <source>
        <dbReference type="Pfam" id="PF01425"/>
    </source>
</evidence>
<dbReference type="Pfam" id="PF01425">
    <property type="entry name" value="Amidase"/>
    <property type="match status" value="1"/>
</dbReference>
<keyword evidence="7" id="KW-1185">Reference proteome</keyword>
<dbReference type="InterPro" id="IPR036928">
    <property type="entry name" value="AS_sf"/>
</dbReference>
<evidence type="ECO:0000256" key="3">
    <source>
        <dbReference type="ARBA" id="ARBA00012922"/>
    </source>
</evidence>
<dbReference type="InterPro" id="IPR020556">
    <property type="entry name" value="Amidase_CS"/>
</dbReference>
<gene>
    <name evidence="6" type="ORF">PRZ48_005488</name>
</gene>
<evidence type="ECO:0000256" key="4">
    <source>
        <dbReference type="ARBA" id="ARBA00022801"/>
    </source>
</evidence>
<comment type="catalytic activity">
    <reaction evidence="1">
        <text>a monocarboxylic acid amide + H2O = a monocarboxylate + NH4(+)</text>
        <dbReference type="Rhea" id="RHEA:12020"/>
        <dbReference type="ChEBI" id="CHEBI:15377"/>
        <dbReference type="ChEBI" id="CHEBI:28938"/>
        <dbReference type="ChEBI" id="CHEBI:35757"/>
        <dbReference type="ChEBI" id="CHEBI:83628"/>
        <dbReference type="EC" id="3.5.1.4"/>
    </reaction>
</comment>
<organism evidence="6 7">
    <name type="scientific">Zasmidium cellare</name>
    <name type="common">Wine cellar mold</name>
    <name type="synonym">Racodium cellare</name>
    <dbReference type="NCBI Taxonomy" id="395010"/>
    <lineage>
        <taxon>Eukaryota</taxon>
        <taxon>Fungi</taxon>
        <taxon>Dikarya</taxon>
        <taxon>Ascomycota</taxon>
        <taxon>Pezizomycotina</taxon>
        <taxon>Dothideomycetes</taxon>
        <taxon>Dothideomycetidae</taxon>
        <taxon>Mycosphaerellales</taxon>
        <taxon>Mycosphaerellaceae</taxon>
        <taxon>Zasmidium</taxon>
    </lineage>
</organism>
<evidence type="ECO:0000256" key="2">
    <source>
        <dbReference type="ARBA" id="ARBA00009199"/>
    </source>
</evidence>
<evidence type="ECO:0000313" key="7">
    <source>
        <dbReference type="Proteomes" id="UP001305779"/>
    </source>
</evidence>
<dbReference type="SUPFAM" id="SSF75304">
    <property type="entry name" value="Amidase signature (AS) enzymes"/>
    <property type="match status" value="1"/>
</dbReference>
<dbReference type="InterPro" id="IPR023631">
    <property type="entry name" value="Amidase_dom"/>
</dbReference>
<comment type="caution">
    <text evidence="6">The sequence shown here is derived from an EMBL/GenBank/DDBJ whole genome shotgun (WGS) entry which is preliminary data.</text>
</comment>
<dbReference type="PANTHER" id="PTHR46072:SF3">
    <property type="entry name" value="AMIDASE"/>
    <property type="match status" value="1"/>
</dbReference>
<accession>A0ABR0ESJ1</accession>